<proteinExistence type="inferred from homology"/>
<protein>
    <recommendedName>
        <fullName evidence="6">Ribonuclease P protein subunit p29</fullName>
    </recommendedName>
</protein>
<evidence type="ECO:0000256" key="2">
    <source>
        <dbReference type="ARBA" id="ARBA00004123"/>
    </source>
</evidence>
<dbReference type="SMART" id="SM00538">
    <property type="entry name" value="POP4"/>
    <property type="match status" value="1"/>
</dbReference>
<evidence type="ECO:0000313" key="12">
    <source>
        <dbReference type="EMBL" id="KAK6640722.1"/>
    </source>
</evidence>
<dbReference type="Pfam" id="PF05915">
    <property type="entry name" value="TMEM_230_134"/>
    <property type="match status" value="1"/>
</dbReference>
<evidence type="ECO:0000256" key="11">
    <source>
        <dbReference type="SAM" id="MobiDB-lite"/>
    </source>
</evidence>
<evidence type="ECO:0000256" key="5">
    <source>
        <dbReference type="ARBA" id="ARBA00007743"/>
    </source>
</evidence>
<dbReference type="PANTHER" id="PTHR13348:SF0">
    <property type="entry name" value="RIBONUCLEASE P PROTEIN SUBUNIT P29"/>
    <property type="match status" value="1"/>
</dbReference>
<dbReference type="SUPFAM" id="SSF101744">
    <property type="entry name" value="Rof/RNase P subunit-like"/>
    <property type="match status" value="1"/>
</dbReference>
<keyword evidence="7" id="KW-0812">Transmembrane</keyword>
<dbReference type="InterPro" id="IPR008590">
    <property type="entry name" value="TMEM_230/134"/>
</dbReference>
<feature type="region of interest" description="Disordered" evidence="11">
    <location>
        <begin position="1"/>
        <end position="41"/>
    </location>
</feature>
<evidence type="ECO:0000256" key="1">
    <source>
        <dbReference type="ARBA" id="ARBA00002435"/>
    </source>
</evidence>
<accession>A0ABR1BFI0</accession>
<dbReference type="Pfam" id="PF01868">
    <property type="entry name" value="RNase_P-MRP_p29"/>
    <property type="match status" value="1"/>
</dbReference>
<dbReference type="InterPro" id="IPR016848">
    <property type="entry name" value="RNase_P/MRP_Rpp29-subunit"/>
</dbReference>
<evidence type="ECO:0000256" key="4">
    <source>
        <dbReference type="ARBA" id="ARBA00006181"/>
    </source>
</evidence>
<comment type="subcellular location">
    <subcellularLocation>
        <location evidence="3">Membrane</location>
        <topology evidence="3">Multi-pass membrane protein</topology>
    </subcellularLocation>
    <subcellularLocation>
        <location evidence="2">Nucleus</location>
    </subcellularLocation>
</comment>
<feature type="compositionally biased region" description="Polar residues" evidence="11">
    <location>
        <begin position="1"/>
        <end position="11"/>
    </location>
</feature>
<dbReference type="InterPro" id="IPR023534">
    <property type="entry name" value="Rof/RNase_P-like"/>
</dbReference>
<dbReference type="InterPro" id="IPR002730">
    <property type="entry name" value="Rpp29/RNP1"/>
</dbReference>
<keyword evidence="8" id="KW-1133">Transmembrane helix</keyword>
<evidence type="ECO:0000256" key="9">
    <source>
        <dbReference type="ARBA" id="ARBA00023136"/>
    </source>
</evidence>
<evidence type="ECO:0000256" key="3">
    <source>
        <dbReference type="ARBA" id="ARBA00004141"/>
    </source>
</evidence>
<dbReference type="Gene3D" id="2.30.30.210">
    <property type="entry name" value="Ribonuclease P/MRP, subunit p29"/>
    <property type="match status" value="1"/>
</dbReference>
<dbReference type="Proteomes" id="UP001359485">
    <property type="component" value="Unassembled WGS sequence"/>
</dbReference>
<keyword evidence="9" id="KW-0472">Membrane</keyword>
<evidence type="ECO:0000256" key="7">
    <source>
        <dbReference type="ARBA" id="ARBA00022692"/>
    </source>
</evidence>
<evidence type="ECO:0000313" key="13">
    <source>
        <dbReference type="Proteomes" id="UP001359485"/>
    </source>
</evidence>
<comment type="similarity">
    <text evidence="5">Belongs to the TMEM134/TMEM230 family.</text>
</comment>
<name>A0ABR1BFI0_POLSC</name>
<organism evidence="12 13">
    <name type="scientific">Polyplax serrata</name>
    <name type="common">Common mouse louse</name>
    <dbReference type="NCBI Taxonomy" id="468196"/>
    <lineage>
        <taxon>Eukaryota</taxon>
        <taxon>Metazoa</taxon>
        <taxon>Ecdysozoa</taxon>
        <taxon>Arthropoda</taxon>
        <taxon>Hexapoda</taxon>
        <taxon>Insecta</taxon>
        <taxon>Pterygota</taxon>
        <taxon>Neoptera</taxon>
        <taxon>Paraneoptera</taxon>
        <taxon>Psocodea</taxon>
        <taxon>Troctomorpha</taxon>
        <taxon>Phthiraptera</taxon>
        <taxon>Anoplura</taxon>
        <taxon>Polyplacidae</taxon>
        <taxon>Polyplax</taxon>
    </lineage>
</organism>
<evidence type="ECO:0000256" key="6">
    <source>
        <dbReference type="ARBA" id="ARBA00016225"/>
    </source>
</evidence>
<sequence>MAGSMNGQNKFSIDDAFDENSDEPIRVYGSTTDRSPHISKHKSVDIDSNVTVWVENPGLQRLQAVSDDTTSKDSDSLIRYGGCSSEYDYDPSEPCWKHPKIKENWKMVLAAGALLVIGICNLSKDVKNRVLRGIDYSKEDREKLLNKFISSISRLCDDDPEGIKKSFVILQKTPGKKLNRSKKSSTTKLLSYRKRRELGLYAVGKKSLKYAELVPLHELWKDYMTQYMQLDTLQEQKWKNSPDDPNFEMVAQKLYRADYHGAEMTVTRSNCYSLVGASGIVVMETKFCFKLLGKDNIVRTIPKASCAFSFHINNFKFSFFGKNMLVRPAQRSAKKIKLSCDNDL</sequence>
<evidence type="ECO:0000256" key="10">
    <source>
        <dbReference type="ARBA" id="ARBA00046486"/>
    </source>
</evidence>
<gene>
    <name evidence="12" type="ORF">RUM44_012419</name>
</gene>
<comment type="caution">
    <text evidence="12">The sequence shown here is derived from an EMBL/GenBank/DDBJ whole genome shotgun (WGS) entry which is preliminary data.</text>
</comment>
<comment type="subunit">
    <text evidence="10">Component of nuclear RNase P and RNase MRP ribonucleoproteins. RNase P consists of a catalytic RNA moiety and 10 different protein chains; POP1, POP4, POP5, POP7, RPP14, RPP21, RPP25, RPP30, RPP38 and RPP40. Within the RNase P complex, POP1, POP7 and RPP25 form the 'finger' subcomplex, POP5, RPP14, RPP40 and homodimeric RPP30 form the 'palm' subcomplex, and RPP21, POP4 and RPP38 form the 'wrist' subcomplex. All subunits of the RNase P complex interact with the catalytic RNA. Several subunits of RNase P are also part of the RNase MRP complex. RNase MRP consists of a catalytic RNA moiety and about 8 protein subunits; POP1, POP7, RPP25, RPP30, RPP38, RPP40 and possibly also POP4 and POP5.</text>
</comment>
<evidence type="ECO:0000256" key="8">
    <source>
        <dbReference type="ARBA" id="ARBA00022989"/>
    </source>
</evidence>
<comment type="similarity">
    <text evidence="4">Belongs to the eukaryotic/archaeal RNase P protein component 1 family.</text>
</comment>
<comment type="function">
    <text evidence="1">Component of ribonuclease P, a ribonucleoprotein complex that generates mature tRNA molecules by cleaving their 5'-ends.</text>
</comment>
<reference evidence="12 13" key="1">
    <citation type="submission" date="2023-09" db="EMBL/GenBank/DDBJ databases">
        <title>Genomes of two closely related lineages of the louse Polyplax serrata with different host specificities.</title>
        <authorList>
            <person name="Martinu J."/>
            <person name="Tarabai H."/>
            <person name="Stefka J."/>
            <person name="Hypsa V."/>
        </authorList>
    </citation>
    <scope>NUCLEOTIDE SEQUENCE [LARGE SCALE GENOMIC DNA]</scope>
    <source>
        <strain evidence="12">98ZLc_SE</strain>
    </source>
</reference>
<keyword evidence="13" id="KW-1185">Reference proteome</keyword>
<dbReference type="PANTHER" id="PTHR13348">
    <property type="entry name" value="RIBONUCLEASE P SUBUNIT P29"/>
    <property type="match status" value="1"/>
</dbReference>
<dbReference type="EMBL" id="JAWJWF010000001">
    <property type="protein sequence ID" value="KAK6640722.1"/>
    <property type="molecule type" value="Genomic_DNA"/>
</dbReference>
<dbReference type="InterPro" id="IPR036980">
    <property type="entry name" value="RNase_P/MRP_Rpp29_sf"/>
</dbReference>